<dbReference type="PANTHER" id="PTHR11932">
    <property type="entry name" value="CULLIN"/>
    <property type="match status" value="1"/>
</dbReference>
<dbReference type="OrthoDB" id="27073at2759"/>
<dbReference type="FunFam" id="1.10.10.10:FF:000014">
    <property type="entry name" value="Cullin 1"/>
    <property type="match status" value="1"/>
</dbReference>
<gene>
    <name evidence="8" type="ORF">CPB83DRAFT_792498</name>
</gene>
<dbReference type="InterPro" id="IPR016158">
    <property type="entry name" value="Cullin_homology"/>
</dbReference>
<dbReference type="Gene3D" id="1.20.1310.10">
    <property type="entry name" value="Cullin Repeats"/>
    <property type="match status" value="3"/>
</dbReference>
<dbReference type="SUPFAM" id="SSF74788">
    <property type="entry name" value="Cullin repeat-like"/>
    <property type="match status" value="1"/>
</dbReference>
<evidence type="ECO:0000313" key="8">
    <source>
        <dbReference type="EMBL" id="KAF9527911.1"/>
    </source>
</evidence>
<dbReference type="GO" id="GO:0006511">
    <property type="term" value="P:ubiquitin-dependent protein catabolic process"/>
    <property type="evidence" value="ECO:0007669"/>
    <property type="project" value="InterPro"/>
</dbReference>
<feature type="domain" description="Cullin family profile" evidence="7">
    <location>
        <begin position="464"/>
        <end position="690"/>
    </location>
</feature>
<comment type="similarity">
    <text evidence="1 4 5">Belongs to the cullin family.</text>
</comment>
<evidence type="ECO:0000256" key="1">
    <source>
        <dbReference type="ARBA" id="ARBA00006019"/>
    </source>
</evidence>
<evidence type="ECO:0000259" key="7">
    <source>
        <dbReference type="PROSITE" id="PS50069"/>
    </source>
</evidence>
<dbReference type="Pfam" id="PF00888">
    <property type="entry name" value="Cullin"/>
    <property type="match status" value="1"/>
</dbReference>
<dbReference type="InterPro" id="IPR019559">
    <property type="entry name" value="Cullin_neddylation_domain"/>
</dbReference>
<name>A0A9P6JP84_9AGAR</name>
<evidence type="ECO:0000256" key="4">
    <source>
        <dbReference type="PROSITE-ProRule" id="PRU00330"/>
    </source>
</evidence>
<comment type="caution">
    <text evidence="8">The sequence shown here is derived from an EMBL/GenBank/DDBJ whole genome shotgun (WGS) entry which is preliminary data.</text>
</comment>
<dbReference type="SUPFAM" id="SSF46785">
    <property type="entry name" value="Winged helix' DNA-binding domain"/>
    <property type="match status" value="1"/>
</dbReference>
<evidence type="ECO:0000313" key="9">
    <source>
        <dbReference type="Proteomes" id="UP000807306"/>
    </source>
</evidence>
<dbReference type="SMART" id="SM00182">
    <property type="entry name" value="CULLIN"/>
    <property type="match status" value="1"/>
</dbReference>
<dbReference type="Gene3D" id="3.30.230.130">
    <property type="entry name" value="Cullin, Chain C, Domain 2"/>
    <property type="match status" value="1"/>
</dbReference>
<dbReference type="InterPro" id="IPR016159">
    <property type="entry name" value="Cullin_repeat-like_dom_sf"/>
</dbReference>
<feature type="compositionally biased region" description="Low complexity" evidence="6">
    <location>
        <begin position="42"/>
        <end position="54"/>
    </location>
</feature>
<evidence type="ECO:0000256" key="5">
    <source>
        <dbReference type="RuleBase" id="RU003829"/>
    </source>
</evidence>
<dbReference type="InterPro" id="IPR036388">
    <property type="entry name" value="WH-like_DNA-bd_sf"/>
</dbReference>
<keyword evidence="9" id="KW-1185">Reference proteome</keyword>
<sequence length="818" mass="93548">MATVFALLSFPTSSKGLTALRTTSLATSSLDDGSESPRKVARSATDSDSASAFRSKQDNPQTKRPNQTLQIKIAGDYSPSTSPEKKFLSLLDRSIRIILTRNQINPLPASHEEIYTACRYMVVVAHRGGDLYEKLNLQLQQSLQMLVRELLSSEEKDVSWISSFNNATNWFESQIKLLKSLFTYLDQSYAANEPGVFNIRDLSYKIFSEQMFANAKVAIKIRSCVREWLEAARTQRPLPQDNGKIIPALVDHLCRHSQYSNFEEFYLNSTRTFYLEESTKKSVELQEQPTAFFHLMYEKVEEEVKRAQVLPVPAWSRVREVTEQAMWTGTTEWLAISTMSKYLKNRDFDSLSKMYTVFNRVSGTNALIDAFRVYVTNSVSNIVKDAKRDDEMVDRLLDFKALANEAINTCFLVDTVQVNVTASATNTALPRPSTSQIPAQAPDQTLIYTLTDAFTAGFKTRRSRPAEMLAKYVDKAMRKGQGKSSDVAFMQTLDKVLALYRFTDDKDVFRTFYHRSLAKRLLLEKSASDDFEKAILKKLKEEYDPEFGLGEEMFKDIALSREAMNTYHARLPPEDSGRKLSAVILKRSAWPFSTQPHMVDLPPEMQQDLTLFGEDYKSRHKSYVLDWNHALATMTLKARFRPAVKELSVSLYQGLVLLLFNDTPEIPFSDIKAQTNMEDGELRRTLQSLACAKKKVLKKVPPGREVEDGDVFKFNADFDDPHPKVHINSIQAKVSPEESRRTNENIEDDRRHFLDAAIVRIMKAKKEMTFEQLKVATIEEVKKHFVPQVESIKKRIEALVEQDYLERSVDKNKFLYVA</sequence>
<organism evidence="8 9">
    <name type="scientific">Crepidotus variabilis</name>
    <dbReference type="NCBI Taxonomy" id="179855"/>
    <lineage>
        <taxon>Eukaryota</taxon>
        <taxon>Fungi</taxon>
        <taxon>Dikarya</taxon>
        <taxon>Basidiomycota</taxon>
        <taxon>Agaricomycotina</taxon>
        <taxon>Agaricomycetes</taxon>
        <taxon>Agaricomycetidae</taxon>
        <taxon>Agaricales</taxon>
        <taxon>Agaricineae</taxon>
        <taxon>Crepidotaceae</taxon>
        <taxon>Crepidotus</taxon>
    </lineage>
</organism>
<evidence type="ECO:0000256" key="3">
    <source>
        <dbReference type="ARBA" id="ARBA00022843"/>
    </source>
</evidence>
<dbReference type="Pfam" id="PF10557">
    <property type="entry name" value="Cullin_Nedd8"/>
    <property type="match status" value="1"/>
</dbReference>
<keyword evidence="3" id="KW-0832">Ubl conjugation</keyword>
<dbReference type="AlphaFoldDB" id="A0A9P6JP84"/>
<dbReference type="Pfam" id="PF26557">
    <property type="entry name" value="Cullin_AB"/>
    <property type="match status" value="1"/>
</dbReference>
<dbReference type="SUPFAM" id="SSF75632">
    <property type="entry name" value="Cullin homology domain"/>
    <property type="match status" value="1"/>
</dbReference>
<proteinExistence type="inferred from homology"/>
<dbReference type="SMART" id="SM00884">
    <property type="entry name" value="Cullin_Nedd8"/>
    <property type="match status" value="1"/>
</dbReference>
<reference evidence="8" key="1">
    <citation type="submission" date="2020-11" db="EMBL/GenBank/DDBJ databases">
        <authorList>
            <consortium name="DOE Joint Genome Institute"/>
            <person name="Ahrendt S."/>
            <person name="Riley R."/>
            <person name="Andreopoulos W."/>
            <person name="Labutti K."/>
            <person name="Pangilinan J."/>
            <person name="Ruiz-Duenas F.J."/>
            <person name="Barrasa J.M."/>
            <person name="Sanchez-Garcia M."/>
            <person name="Camarero S."/>
            <person name="Miyauchi S."/>
            <person name="Serrano A."/>
            <person name="Linde D."/>
            <person name="Babiker R."/>
            <person name="Drula E."/>
            <person name="Ayuso-Fernandez I."/>
            <person name="Pacheco R."/>
            <person name="Padilla G."/>
            <person name="Ferreira P."/>
            <person name="Barriuso J."/>
            <person name="Kellner H."/>
            <person name="Castanera R."/>
            <person name="Alfaro M."/>
            <person name="Ramirez L."/>
            <person name="Pisabarro A.G."/>
            <person name="Kuo A."/>
            <person name="Tritt A."/>
            <person name="Lipzen A."/>
            <person name="He G."/>
            <person name="Yan M."/>
            <person name="Ng V."/>
            <person name="Cullen D."/>
            <person name="Martin F."/>
            <person name="Rosso M.-N."/>
            <person name="Henrissat B."/>
            <person name="Hibbett D."/>
            <person name="Martinez A.T."/>
            <person name="Grigoriev I.V."/>
        </authorList>
    </citation>
    <scope>NUCLEOTIDE SEQUENCE</scope>
    <source>
        <strain evidence="8">CBS 506.95</strain>
    </source>
</reference>
<dbReference type="Gene3D" id="1.10.10.10">
    <property type="entry name" value="Winged helix-like DNA-binding domain superfamily/Winged helix DNA-binding domain"/>
    <property type="match status" value="1"/>
</dbReference>
<dbReference type="EMBL" id="MU157857">
    <property type="protein sequence ID" value="KAF9527911.1"/>
    <property type="molecule type" value="Genomic_DNA"/>
</dbReference>
<dbReference type="InterPro" id="IPR036317">
    <property type="entry name" value="Cullin_homology_sf"/>
</dbReference>
<feature type="region of interest" description="Disordered" evidence="6">
    <location>
        <begin position="25"/>
        <end position="66"/>
    </location>
</feature>
<keyword evidence="2" id="KW-1017">Isopeptide bond</keyword>
<dbReference type="InterPro" id="IPR059120">
    <property type="entry name" value="Cullin-like_AB"/>
</dbReference>
<evidence type="ECO:0000256" key="2">
    <source>
        <dbReference type="ARBA" id="ARBA00022499"/>
    </source>
</evidence>
<dbReference type="GO" id="GO:0031625">
    <property type="term" value="F:ubiquitin protein ligase binding"/>
    <property type="evidence" value="ECO:0007669"/>
    <property type="project" value="InterPro"/>
</dbReference>
<accession>A0A9P6JP84</accession>
<protein>
    <submittedName>
        <fullName evidence="8">Cullin family-domain-containing protein</fullName>
    </submittedName>
</protein>
<dbReference type="Proteomes" id="UP000807306">
    <property type="component" value="Unassembled WGS sequence"/>
</dbReference>
<dbReference type="InterPro" id="IPR001373">
    <property type="entry name" value="Cullin_N"/>
</dbReference>
<evidence type="ECO:0000256" key="6">
    <source>
        <dbReference type="SAM" id="MobiDB-lite"/>
    </source>
</evidence>
<dbReference type="InterPro" id="IPR036390">
    <property type="entry name" value="WH_DNA-bd_sf"/>
</dbReference>
<dbReference type="PROSITE" id="PS50069">
    <property type="entry name" value="CULLIN_2"/>
    <property type="match status" value="1"/>
</dbReference>
<dbReference type="InterPro" id="IPR045093">
    <property type="entry name" value="Cullin"/>
</dbReference>